<dbReference type="SUPFAM" id="SSF56112">
    <property type="entry name" value="Protein kinase-like (PK-like)"/>
    <property type="match status" value="1"/>
</dbReference>
<organism evidence="3 4">
    <name type="scientific">Dimorphilus gyrociliatus</name>
    <dbReference type="NCBI Taxonomy" id="2664684"/>
    <lineage>
        <taxon>Eukaryota</taxon>
        <taxon>Metazoa</taxon>
        <taxon>Spiralia</taxon>
        <taxon>Lophotrochozoa</taxon>
        <taxon>Annelida</taxon>
        <taxon>Polychaeta</taxon>
        <taxon>Polychaeta incertae sedis</taxon>
        <taxon>Dinophilidae</taxon>
        <taxon>Dimorphilus</taxon>
    </lineage>
</organism>
<dbReference type="InterPro" id="IPR016024">
    <property type="entry name" value="ARM-type_fold"/>
</dbReference>
<evidence type="ECO:0000313" key="3">
    <source>
        <dbReference type="EMBL" id="CAD5115348.1"/>
    </source>
</evidence>
<feature type="compositionally biased region" description="Low complexity" evidence="1">
    <location>
        <begin position="366"/>
        <end position="375"/>
    </location>
</feature>
<reference evidence="3 4" key="1">
    <citation type="submission" date="2020-08" db="EMBL/GenBank/DDBJ databases">
        <authorList>
            <person name="Hejnol A."/>
        </authorList>
    </citation>
    <scope>NUCLEOTIDE SEQUENCE [LARGE SCALE GENOMIC DNA]</scope>
</reference>
<dbReference type="GO" id="GO:0005524">
    <property type="term" value="F:ATP binding"/>
    <property type="evidence" value="ECO:0007669"/>
    <property type="project" value="InterPro"/>
</dbReference>
<dbReference type="PANTHER" id="PTHR46240:SF1">
    <property type="entry name" value="SERINE_THREONINE-PROTEIN KINASE ULK4"/>
    <property type="match status" value="1"/>
</dbReference>
<dbReference type="PROSITE" id="PS50011">
    <property type="entry name" value="PROTEIN_KINASE_DOM"/>
    <property type="match status" value="1"/>
</dbReference>
<gene>
    <name evidence="3" type="ORF">DGYR_LOCUS4099</name>
</gene>
<sequence>MENFILYDEIGQSDGTIIYKGRRKHTINFVAIHCAQKSKRAEITNLVRMSHEIQHDNVVKFFEWYETSNHLWLVVELCTNGTFDAVLSRDFSLPESSVRKFGVHLVRGLYHLHSLHIIFSDLRPSRIMVDGPGILKYNDFSLARLEGEDLDELFRTYIGTGDFEGPEQEVDKNRTIGNLKYVAPEVISDRKFTMASDLWSLGCTLYEMYIGHPPYNDKDNNKLKKRILNDPVPELKLTGSRFGRSGGKASQEFSDLVCSLLKKKPEERIDWTTLVRHPFWQGQLENLYELMQTSSFSGGNTCEAADSTLTEKEADILRVCHSRADTITTARSDTELPQFGSVFGNVKTVDPGRSLDALTDRNVNASTLRSTSTLTERPPTAPSSGDPKVATRPRTVTPMPTINDDDTPELILTESPLDVQDSLKKMTSMDITDINNVHKLLYHLSDSTVTPCIDNLKISKPLSKNFDSKVLPVPPHSSEKLIQLSPDSRKQHLLALVDSISFVEKGPASQKKLHLFNYVATLATNSDIASFLLSQGIGQVLAKQIKESHQLDFKARAGRCLGLICHYSSELNESLRMCDIISNLTEVIRDNFRNSKIKCAVLPALGEVLYIISSQEDKRNCSVSNWNVSALTYTLIIRCLREEEDALGSHYAAKIVENIATTNGIHAKKLATSDVGLKLWYVYTHATGDSLKTTAISALSRLVRHQATVFNSVLEKAGISNVLSALAQPIPRIQQSVITMIAVSLCNDSSRQIRMVQEKDFMLNVMKLLESPSPVMRGKAFLVILQMVSIQNDLLVISCQQRLVMYLERDYRRSQRSNRELSTQTEENIMSARDDHLHTGYLNLCLECLVHFLAELIPNLFSEILSSMDVVSGRKHPSTTQTKQLKHHLPSISAIHFLISSQVFRTKVVCSNFIKNVGNLLRHVKSIDCGTTKIINAVGQQGSDHFVLTTFKITEILVSHPSIISSFYLQFIDNIVPHLVELVGASCGDNQAFSLRLLSEITGVLMNNSYFDTIKYKSDLDRIYNMVEKDLFPVYEQLLLEQDPLPSHALKLLISLLERNSAFSKRFIKSNLSSQIFFQVISDHKHSPLSSAVQNAVTVLYFLISQRDSPIEELYDGGLIECVVTVLNDAFALAESRDSKGMQGMMVIQSIVDLAHAILKRVSEVVRKAIEAKKLGAENADRDGEAAERLLLNTKNITDITCVLTKLLVIDDQEIADIALKTLSLLVQLFAGEHPESLSVPNMECYAMALIRSDIKKKKVLLRIIKRLLITDRNHLDSIRRHGRNLTDVIYSLCDVASSQAEIALKSLACDILEITGESQA</sequence>
<evidence type="ECO:0000313" key="4">
    <source>
        <dbReference type="Proteomes" id="UP000549394"/>
    </source>
</evidence>
<dbReference type="Proteomes" id="UP000549394">
    <property type="component" value="Unassembled WGS sequence"/>
</dbReference>
<keyword evidence="4" id="KW-1185">Reference proteome</keyword>
<feature type="domain" description="Protein kinase" evidence="2">
    <location>
        <begin position="4"/>
        <end position="280"/>
    </location>
</feature>
<comment type="caution">
    <text evidence="3">The sequence shown here is derived from an EMBL/GenBank/DDBJ whole genome shotgun (WGS) entry which is preliminary data.</text>
</comment>
<dbReference type="InterPro" id="IPR056981">
    <property type="entry name" value="HEAT_ULK4_RUNKEL"/>
</dbReference>
<dbReference type="OrthoDB" id="24822at2759"/>
<dbReference type="InterPro" id="IPR045906">
    <property type="entry name" value="ULK4"/>
</dbReference>
<dbReference type="InterPro" id="IPR000719">
    <property type="entry name" value="Prot_kinase_dom"/>
</dbReference>
<dbReference type="Pfam" id="PF00069">
    <property type="entry name" value="Pkinase"/>
    <property type="match status" value="1"/>
</dbReference>
<dbReference type="EMBL" id="CAJFCJ010000006">
    <property type="protein sequence ID" value="CAD5115348.1"/>
    <property type="molecule type" value="Genomic_DNA"/>
</dbReference>
<dbReference type="Gene3D" id="1.25.10.10">
    <property type="entry name" value="Leucine-rich Repeat Variant"/>
    <property type="match status" value="1"/>
</dbReference>
<feature type="region of interest" description="Disordered" evidence="1">
    <location>
        <begin position="365"/>
        <end position="407"/>
    </location>
</feature>
<evidence type="ECO:0000259" key="2">
    <source>
        <dbReference type="PROSITE" id="PS50011"/>
    </source>
</evidence>
<dbReference type="PANTHER" id="PTHR46240">
    <property type="entry name" value="SER/THR PROTEIN KINASE ULK4"/>
    <property type="match status" value="1"/>
</dbReference>
<accession>A0A7I8VIX2</accession>
<dbReference type="GO" id="GO:0004672">
    <property type="term" value="F:protein kinase activity"/>
    <property type="evidence" value="ECO:0007669"/>
    <property type="project" value="InterPro"/>
</dbReference>
<evidence type="ECO:0000256" key="1">
    <source>
        <dbReference type="SAM" id="MobiDB-lite"/>
    </source>
</evidence>
<dbReference type="InterPro" id="IPR011989">
    <property type="entry name" value="ARM-like"/>
</dbReference>
<protein>
    <submittedName>
        <fullName evidence="3">DgyrCDS4328</fullName>
    </submittedName>
</protein>
<dbReference type="Gene3D" id="1.10.510.10">
    <property type="entry name" value="Transferase(Phosphotransferase) domain 1"/>
    <property type="match status" value="1"/>
</dbReference>
<dbReference type="InterPro" id="IPR011009">
    <property type="entry name" value="Kinase-like_dom_sf"/>
</dbReference>
<dbReference type="SUPFAM" id="SSF48371">
    <property type="entry name" value="ARM repeat"/>
    <property type="match status" value="2"/>
</dbReference>
<dbReference type="Pfam" id="PF23606">
    <property type="entry name" value="HEAT_ULK4"/>
    <property type="match status" value="1"/>
</dbReference>
<name>A0A7I8VIX2_9ANNE</name>
<proteinExistence type="predicted"/>